<gene>
    <name evidence="2" type="ORF">LY90DRAFT_672190</name>
</gene>
<feature type="compositionally biased region" description="Low complexity" evidence="1">
    <location>
        <begin position="363"/>
        <end position="390"/>
    </location>
</feature>
<reference evidence="2 3" key="1">
    <citation type="submission" date="2016-08" db="EMBL/GenBank/DDBJ databases">
        <title>A Parts List for Fungal Cellulosomes Revealed by Comparative Genomics.</title>
        <authorList>
            <consortium name="DOE Joint Genome Institute"/>
            <person name="Haitjema C.H."/>
            <person name="Gilmore S.P."/>
            <person name="Henske J.K."/>
            <person name="Solomon K.V."/>
            <person name="De Groot R."/>
            <person name="Kuo A."/>
            <person name="Mondo S.J."/>
            <person name="Salamov A.A."/>
            <person name="Labutti K."/>
            <person name="Zhao Z."/>
            <person name="Chiniquy J."/>
            <person name="Barry K."/>
            <person name="Brewer H.M."/>
            <person name="Purvine S.O."/>
            <person name="Wright A.T."/>
            <person name="Boxma B."/>
            <person name="Van Alen T."/>
            <person name="Hackstein J.H."/>
            <person name="Baker S.E."/>
            <person name="Grigoriev I.V."/>
            <person name="O'Malley M.A."/>
        </authorList>
    </citation>
    <scope>NUCLEOTIDE SEQUENCE [LARGE SCALE GENOMIC DNA]</scope>
    <source>
        <strain evidence="2 3">G1</strain>
    </source>
</reference>
<dbReference type="Proteomes" id="UP000193920">
    <property type="component" value="Unassembled WGS sequence"/>
</dbReference>
<evidence type="ECO:0000313" key="2">
    <source>
        <dbReference type="EMBL" id="ORY40613.1"/>
    </source>
</evidence>
<sequence>MEKEFRNKIYSKLSKLYEEELSLRNKIYTKLYKLYEEYSDFQVNCGTFSTVVDKKKVISQNKKGQYVKNLKGTLGKVDKIEFVEENSKINYIKRILYKDNESEEGSIRKSYKIENFSEGSILYIATTTVGDQNDITFHDILNAINKKEKGKDEEERRKKFENSFILEKIQTLGKRKEINVTLNTNNNQKIVTKDFNNKFVFNISFYSNNEENNALEEKRFEEAEVQNISMKNSLCLSSMASSSNSQNNINEEKRFEEAEAENIYKDIELEEVKYMNKDNNSLMEEDSDSSQNLKDACLSQRITEEKHMASELPEVQNVSMKDGLCLSSITSSNYSQYNNNIMSSTSYSQNNDNTISSTSYSRNNDNTMSSSSNSQNNNHSMSSSNSQNSNNIEVNEQIGNIINSTQFVGDVFCELNEGIIKIGGIYLENNEYNIKANNNKVIGKIVTFNGTECVITTKIVVCNDYNVIQNNIIGTIVVSREGKSLLSVENNKIGKFYQFGDKRILYLNDMDNLLTQYLIVNTDVLEILNNITNDRITYLRDMNNLITHCLIAQNLMANVHVPVFLNNITNDRITYLKDINNLITHYLIENDNKNV</sequence>
<organism evidence="2 3">
    <name type="scientific">Neocallimastix californiae</name>
    <dbReference type="NCBI Taxonomy" id="1754190"/>
    <lineage>
        <taxon>Eukaryota</taxon>
        <taxon>Fungi</taxon>
        <taxon>Fungi incertae sedis</taxon>
        <taxon>Chytridiomycota</taxon>
        <taxon>Chytridiomycota incertae sedis</taxon>
        <taxon>Neocallimastigomycetes</taxon>
        <taxon>Neocallimastigales</taxon>
        <taxon>Neocallimastigaceae</taxon>
        <taxon>Neocallimastix</taxon>
    </lineage>
</organism>
<dbReference type="AlphaFoldDB" id="A0A1Y2C0P0"/>
<keyword evidence="3" id="KW-1185">Reference proteome</keyword>
<feature type="region of interest" description="Disordered" evidence="1">
    <location>
        <begin position="345"/>
        <end position="390"/>
    </location>
</feature>
<evidence type="ECO:0000256" key="1">
    <source>
        <dbReference type="SAM" id="MobiDB-lite"/>
    </source>
</evidence>
<evidence type="ECO:0000313" key="3">
    <source>
        <dbReference type="Proteomes" id="UP000193920"/>
    </source>
</evidence>
<protein>
    <submittedName>
        <fullName evidence="2">Uncharacterized protein</fullName>
    </submittedName>
</protein>
<proteinExistence type="predicted"/>
<feature type="compositionally biased region" description="Polar residues" evidence="1">
    <location>
        <begin position="345"/>
        <end position="362"/>
    </location>
</feature>
<accession>A0A1Y2C0P0</accession>
<comment type="caution">
    <text evidence="2">The sequence shown here is derived from an EMBL/GenBank/DDBJ whole genome shotgun (WGS) entry which is preliminary data.</text>
</comment>
<name>A0A1Y2C0P0_9FUNG</name>
<dbReference type="EMBL" id="MCOG01000127">
    <property type="protein sequence ID" value="ORY40613.1"/>
    <property type="molecule type" value="Genomic_DNA"/>
</dbReference>